<dbReference type="AlphaFoldDB" id="A0A484DD72"/>
<dbReference type="InterPro" id="IPR001811">
    <property type="entry name" value="Chemokine_IL8-like_dom"/>
</dbReference>
<keyword evidence="8" id="KW-1185">Reference proteome</keyword>
<dbReference type="SUPFAM" id="SSF54117">
    <property type="entry name" value="Interleukin 8-like chemokines"/>
    <property type="match status" value="1"/>
</dbReference>
<comment type="subcellular location">
    <subcellularLocation>
        <location evidence="4">Secreted</location>
    </subcellularLocation>
</comment>
<dbReference type="Gene3D" id="2.40.50.40">
    <property type="match status" value="1"/>
</dbReference>
<evidence type="ECO:0000256" key="2">
    <source>
        <dbReference type="ARBA" id="ARBA00022514"/>
    </source>
</evidence>
<sequence length="155" mass="17568">MTGGPEEEEVGPPLENEKCRKEEQAQPISLQKDEETTSPAQQPDMAPWGDAKLFFCILFITCCCTVTLAQIPMDCCLSVSDKRIEQSRVADYRRQISGHGCSIDAMIFATRRGKKLCVPADKKWVQEVVKHVDTLKKFCKQRHYKGKHCIGVKHE</sequence>
<evidence type="ECO:0000256" key="3">
    <source>
        <dbReference type="ARBA" id="ARBA00023157"/>
    </source>
</evidence>
<dbReference type="EMBL" id="SCKG01000005">
    <property type="protein sequence ID" value="TDH13142.1"/>
    <property type="molecule type" value="Genomic_DNA"/>
</dbReference>
<accession>A0A484DD72</accession>
<keyword evidence="2 4" id="KW-0202">Cytokine</keyword>
<dbReference type="GO" id="GO:0006955">
    <property type="term" value="P:immune response"/>
    <property type="evidence" value="ECO:0007669"/>
    <property type="project" value="InterPro"/>
</dbReference>
<dbReference type="InterPro" id="IPR000827">
    <property type="entry name" value="Chemokine_CC_CS"/>
</dbReference>
<name>A0A484DD72_PERFV</name>
<feature type="region of interest" description="Disordered" evidence="5">
    <location>
        <begin position="1"/>
        <end position="43"/>
    </location>
</feature>
<dbReference type="Proteomes" id="UP000295070">
    <property type="component" value="Chromosome 5"/>
</dbReference>
<comment type="similarity">
    <text evidence="1 4">Belongs to the intercrine beta (chemokine CC) family.</text>
</comment>
<dbReference type="InterPro" id="IPR039809">
    <property type="entry name" value="Chemokine_b/g/d"/>
</dbReference>
<evidence type="ECO:0000256" key="1">
    <source>
        <dbReference type="ARBA" id="ARBA00010868"/>
    </source>
</evidence>
<proteinExistence type="inferred from homology"/>
<dbReference type="GO" id="GO:0005615">
    <property type="term" value="C:extracellular space"/>
    <property type="evidence" value="ECO:0007669"/>
    <property type="project" value="UniProtKB-KW"/>
</dbReference>
<organism evidence="7 8">
    <name type="scientific">Perca flavescens</name>
    <name type="common">American yellow perch</name>
    <name type="synonym">Morone flavescens</name>
    <dbReference type="NCBI Taxonomy" id="8167"/>
    <lineage>
        <taxon>Eukaryota</taxon>
        <taxon>Metazoa</taxon>
        <taxon>Chordata</taxon>
        <taxon>Craniata</taxon>
        <taxon>Vertebrata</taxon>
        <taxon>Euteleostomi</taxon>
        <taxon>Actinopterygii</taxon>
        <taxon>Neopterygii</taxon>
        <taxon>Teleostei</taxon>
        <taxon>Neoteleostei</taxon>
        <taxon>Acanthomorphata</taxon>
        <taxon>Eupercaria</taxon>
        <taxon>Perciformes</taxon>
        <taxon>Percoidei</taxon>
        <taxon>Percidae</taxon>
        <taxon>Percinae</taxon>
        <taxon>Perca</taxon>
    </lineage>
</organism>
<evidence type="ECO:0000313" key="8">
    <source>
        <dbReference type="Proteomes" id="UP000295070"/>
    </source>
</evidence>
<keyword evidence="3" id="KW-1015">Disulfide bond</keyword>
<evidence type="ECO:0000259" key="6">
    <source>
        <dbReference type="SMART" id="SM00199"/>
    </source>
</evidence>
<dbReference type="Pfam" id="PF00048">
    <property type="entry name" value="IL8"/>
    <property type="match status" value="1"/>
</dbReference>
<dbReference type="PROSITE" id="PS00472">
    <property type="entry name" value="SMALL_CYTOKINES_CC"/>
    <property type="match status" value="1"/>
</dbReference>
<dbReference type="PANTHER" id="PTHR12015:SF108">
    <property type="entry name" value="C-C MOTIF CHEMOKINE 20"/>
    <property type="match status" value="1"/>
</dbReference>
<protein>
    <recommendedName>
        <fullName evidence="4">C-C motif chemokine</fullName>
    </recommendedName>
</protein>
<reference evidence="7 8" key="1">
    <citation type="submission" date="2019-01" db="EMBL/GenBank/DDBJ databases">
        <title>A chromosome-scale genome assembly of the yellow perch, Perca flavescens.</title>
        <authorList>
            <person name="Feron R."/>
            <person name="Morvezen R."/>
            <person name="Bestin A."/>
            <person name="Haffray P."/>
            <person name="Klopp C."/>
            <person name="Zahm M."/>
            <person name="Cabau C."/>
            <person name="Roques C."/>
            <person name="Donnadieu C."/>
            <person name="Bouchez O."/>
            <person name="Christie M."/>
            <person name="Larson W."/>
            <person name="Guiguen Y."/>
        </authorList>
    </citation>
    <scope>NUCLEOTIDE SEQUENCE [LARGE SCALE GENOMIC DNA]</scope>
    <source>
        <strain evidence="7">YP-PL-M2</strain>
        <tissue evidence="7">Blood</tissue>
    </source>
</reference>
<keyword evidence="4" id="KW-0145">Chemotaxis</keyword>
<dbReference type="InterPro" id="IPR036048">
    <property type="entry name" value="Interleukin_8-like_sf"/>
</dbReference>
<dbReference type="SMART" id="SM00199">
    <property type="entry name" value="SCY"/>
    <property type="match status" value="1"/>
</dbReference>
<feature type="domain" description="Chemokine interleukin-8-like" evidence="6">
    <location>
        <begin position="72"/>
        <end position="132"/>
    </location>
</feature>
<dbReference type="GO" id="GO:0008009">
    <property type="term" value="F:chemokine activity"/>
    <property type="evidence" value="ECO:0007669"/>
    <property type="project" value="InterPro"/>
</dbReference>
<feature type="compositionally biased region" description="Basic and acidic residues" evidence="5">
    <location>
        <begin position="15"/>
        <end position="24"/>
    </location>
</feature>
<keyword evidence="4" id="KW-0964">Secreted</keyword>
<evidence type="ECO:0000313" key="7">
    <source>
        <dbReference type="EMBL" id="TDH13142.1"/>
    </source>
</evidence>
<feature type="compositionally biased region" description="Acidic residues" evidence="5">
    <location>
        <begin position="1"/>
        <end position="10"/>
    </location>
</feature>
<evidence type="ECO:0000256" key="4">
    <source>
        <dbReference type="RuleBase" id="RU361150"/>
    </source>
</evidence>
<evidence type="ECO:0000256" key="5">
    <source>
        <dbReference type="SAM" id="MobiDB-lite"/>
    </source>
</evidence>
<dbReference type="PANTHER" id="PTHR12015">
    <property type="entry name" value="SMALL INDUCIBLE CYTOKINE A"/>
    <property type="match status" value="1"/>
</dbReference>
<dbReference type="STRING" id="8167.A0A484DD72"/>
<comment type="caution">
    <text evidence="7">The sequence shown here is derived from an EMBL/GenBank/DDBJ whole genome shotgun (WGS) entry which is preliminary data.</text>
</comment>
<gene>
    <name evidence="7" type="ORF">EPR50_G00054780</name>
</gene>